<dbReference type="EMBL" id="CP001932">
    <property type="protein sequence ID" value="ADD06867.1"/>
    <property type="molecule type" value="Genomic_DNA"/>
</dbReference>
<evidence type="ECO:0000256" key="4">
    <source>
        <dbReference type="ARBA" id="ARBA00022989"/>
    </source>
</evidence>
<keyword evidence="9" id="KW-1185">Reference proteome</keyword>
<dbReference type="eggNOG" id="arCOG04811">
    <property type="taxonomic scope" value="Archaea"/>
</dbReference>
<evidence type="ECO:0000256" key="2">
    <source>
        <dbReference type="ARBA" id="ARBA00009160"/>
    </source>
</evidence>
<gene>
    <name evidence="7" type="ordered locus">Nmag_3317</name>
    <name evidence="8" type="ORF">C500_13637</name>
</gene>
<dbReference type="Proteomes" id="UP000011543">
    <property type="component" value="Unassembled WGS sequence"/>
</dbReference>
<reference evidence="9" key="1">
    <citation type="submission" date="2010-02" db="EMBL/GenBank/DDBJ databases">
        <title>Complete sequence of chromosome of Natrialba magadii ATCC 43099.</title>
        <authorList>
            <consortium name="US DOE Joint Genome Institute"/>
            <person name="Lucas S."/>
            <person name="Copeland A."/>
            <person name="Lapidus A."/>
            <person name="Cheng J.-F."/>
            <person name="Bruce D."/>
            <person name="Goodwin L."/>
            <person name="Pitluck S."/>
            <person name="Davenport K."/>
            <person name="Saunders E."/>
            <person name="Detter J.C."/>
            <person name="Han C."/>
            <person name="Tapia R."/>
            <person name="Land M."/>
            <person name="Hauser L."/>
            <person name="Kyrpides N."/>
            <person name="Mikhailova N."/>
            <person name="De Castro R.E."/>
            <person name="Maupin-Furlow J.A."/>
            <person name="Woyke T."/>
        </authorList>
    </citation>
    <scope>NUCLEOTIDE SEQUENCE [LARGE SCALE GENOMIC DNA]</scope>
    <source>
        <strain evidence="9">ATCC 43099 / DSM 3394 / CCM 3739 / CIP 104546 / IAM 13178 / JCM 8861 / NBRC 102185 / NCIMB 2190 / MS3</strain>
    </source>
</reference>
<proteinExistence type="inferred from homology"/>
<dbReference type="HOGENOM" id="CLU_095425_1_1_2"/>
<evidence type="ECO:0000256" key="3">
    <source>
        <dbReference type="ARBA" id="ARBA00022692"/>
    </source>
</evidence>
<keyword evidence="3 6" id="KW-0812">Transmembrane</keyword>
<reference evidence="7 9" key="2">
    <citation type="journal article" date="2012" name="BMC Genomics">
        <title>A comparative genomics perspective on the genetic content of the alkaliphilic haloarchaeon Natrialba magadii ATCC 43099T.</title>
        <authorList>
            <person name="Siddaramappa S."/>
            <person name="Challacombe J.F."/>
            <person name="Decastro R.E."/>
            <person name="Pfeiffer F."/>
            <person name="Sastre D.E."/>
            <person name="Gimenez M.I."/>
            <person name="Paggi R.A."/>
            <person name="Detter J.C."/>
            <person name="Davenport K.W."/>
            <person name="Goodwin L.A."/>
            <person name="Kyrpides N."/>
            <person name="Tapia R."/>
            <person name="Pitluck S."/>
            <person name="Lucas S."/>
            <person name="Woyke T."/>
            <person name="Maupin-Furlow J.A."/>
        </authorList>
    </citation>
    <scope>NUCLEOTIDE SEQUENCE [LARGE SCALE GENOMIC DNA]</scope>
    <source>
        <strain evidence="7">ATCC 43099</strain>
        <strain evidence="9">ATCC 43099 / DSM 3394 / CCM 3739 / CIP 104546 / IAM 13178 / JCM 8861 / NBRC 102185 / NCIMB 2190 / MS3</strain>
    </source>
</reference>
<dbReference type="InterPro" id="IPR007014">
    <property type="entry name" value="FUN14"/>
</dbReference>
<dbReference type="PaxDb" id="547559-Nmag_3317"/>
<name>D3SSM2_NATMM</name>
<evidence type="ECO:0000256" key="6">
    <source>
        <dbReference type="SAM" id="Phobius"/>
    </source>
</evidence>
<keyword evidence="5 6" id="KW-0472">Membrane</keyword>
<evidence type="ECO:0000313" key="8">
    <source>
        <dbReference type="EMBL" id="ELY28407.1"/>
    </source>
</evidence>
<comment type="similarity">
    <text evidence="2">Belongs to the FUN14 family.</text>
</comment>
<evidence type="ECO:0000313" key="7">
    <source>
        <dbReference type="EMBL" id="ADD06867.1"/>
    </source>
</evidence>
<sequence>MLAMMVSVDPTMLALEFLAGAILGGLLGFATKRIAKVLAIIFGVQLMVVRYLQSQEILIVDWDRLSAGLVSTSEGAAETHQAGMDVHWLESLLSVGSIAVGFTSGFLIGYHRA</sequence>
<dbReference type="GO" id="GO:0016020">
    <property type="term" value="C:membrane"/>
    <property type="evidence" value="ECO:0007669"/>
    <property type="project" value="UniProtKB-SubCell"/>
</dbReference>
<keyword evidence="4 6" id="KW-1133">Transmembrane helix</keyword>
<reference evidence="7" key="4">
    <citation type="submission" date="2016-09" db="EMBL/GenBank/DDBJ databases">
        <authorList>
            <person name="Pfeiffer F."/>
        </authorList>
    </citation>
    <scope>NUCLEOTIDE SEQUENCE</scope>
    <source>
        <strain evidence="7">ATCC 43099</strain>
    </source>
</reference>
<comment type="subcellular location">
    <subcellularLocation>
        <location evidence="1">Membrane</location>
    </subcellularLocation>
</comment>
<feature type="transmembrane region" description="Helical" evidence="6">
    <location>
        <begin position="12"/>
        <end position="30"/>
    </location>
</feature>
<dbReference type="Pfam" id="PF04930">
    <property type="entry name" value="FUN14"/>
    <property type="match status" value="1"/>
</dbReference>
<evidence type="ECO:0000313" key="10">
    <source>
        <dbReference type="Proteomes" id="UP000011543"/>
    </source>
</evidence>
<evidence type="ECO:0000256" key="1">
    <source>
        <dbReference type="ARBA" id="ARBA00004370"/>
    </source>
</evidence>
<evidence type="ECO:0000313" key="9">
    <source>
        <dbReference type="Proteomes" id="UP000001879"/>
    </source>
</evidence>
<feature type="transmembrane region" description="Helical" evidence="6">
    <location>
        <begin position="92"/>
        <end position="110"/>
    </location>
</feature>
<feature type="transmembrane region" description="Helical" evidence="6">
    <location>
        <begin position="37"/>
        <end position="53"/>
    </location>
</feature>
<organism evidence="7 9">
    <name type="scientific">Natrialba magadii (strain ATCC 43099 / DSM 3394 / CCM 3739 / CIP 104546 / IAM 13178 / JCM 8861 / NBRC 102185 / NCIMB 2190 / MS3)</name>
    <name type="common">Natronobacterium magadii</name>
    <dbReference type="NCBI Taxonomy" id="547559"/>
    <lineage>
        <taxon>Archaea</taxon>
        <taxon>Methanobacteriati</taxon>
        <taxon>Methanobacteriota</taxon>
        <taxon>Stenosarchaea group</taxon>
        <taxon>Halobacteria</taxon>
        <taxon>Halobacteriales</taxon>
        <taxon>Natrialbaceae</taxon>
        <taxon>Natrialba</taxon>
    </lineage>
</organism>
<evidence type="ECO:0000256" key="5">
    <source>
        <dbReference type="ARBA" id="ARBA00023136"/>
    </source>
</evidence>
<dbReference type="PATRIC" id="fig|547559.17.peg.2700"/>
<dbReference type="AlphaFoldDB" id="D3SSM2"/>
<dbReference type="Proteomes" id="UP000001879">
    <property type="component" value="Chromosome"/>
</dbReference>
<dbReference type="KEGG" id="nmg:Nmag_3317"/>
<reference evidence="8 10" key="3">
    <citation type="journal article" date="2014" name="PLoS Genet.">
        <title>Phylogenetically driven sequencing of extremely halophilic archaea reveals strategies for static and dynamic osmo-response.</title>
        <authorList>
            <person name="Becker E.A."/>
            <person name="Seitzer P.M."/>
            <person name="Tritt A."/>
            <person name="Larsen D."/>
            <person name="Krusor M."/>
            <person name="Yao A.I."/>
            <person name="Wu D."/>
            <person name="Madern D."/>
            <person name="Eisen J.A."/>
            <person name="Darling A.E."/>
            <person name="Facciotti M.T."/>
        </authorList>
    </citation>
    <scope>NUCLEOTIDE SEQUENCE [LARGE SCALE GENOMIC DNA]</scope>
    <source>
        <strain evidence="10">ATCC 43099 / DSM 3394 / CCM 3739 / CIP 104546 / IAM 13178 / JCM 8861 / NBRC 102185 / NCIMB 2190 / MS3</strain>
        <strain evidence="8">MS-3</strain>
    </source>
</reference>
<protein>
    <submittedName>
        <fullName evidence="7">FUN14 family protein</fullName>
    </submittedName>
</protein>
<dbReference type="EMBL" id="AOHS01000042">
    <property type="protein sequence ID" value="ELY28407.1"/>
    <property type="molecule type" value="Genomic_DNA"/>
</dbReference>
<accession>D3SSM2</accession>